<dbReference type="InterPro" id="IPR005225">
    <property type="entry name" value="Small_GTP-bd"/>
</dbReference>
<dbReference type="SMART" id="SM00174">
    <property type="entry name" value="RHO"/>
    <property type="match status" value="1"/>
</dbReference>
<evidence type="ECO:0000256" key="3">
    <source>
        <dbReference type="ARBA" id="ARBA00023134"/>
    </source>
</evidence>
<dbReference type="InterPro" id="IPR027417">
    <property type="entry name" value="P-loop_NTPase"/>
</dbReference>
<accession>L8GRY8</accession>
<reference evidence="4 5" key="1">
    <citation type="journal article" date="2013" name="Genome Biol.">
        <title>Genome of Acanthamoeba castellanii highlights extensive lateral gene transfer and early evolution of tyrosine kinase signaling.</title>
        <authorList>
            <person name="Clarke M."/>
            <person name="Lohan A.J."/>
            <person name="Liu B."/>
            <person name="Lagkouvardos I."/>
            <person name="Roy S."/>
            <person name="Zafar N."/>
            <person name="Bertelli C."/>
            <person name="Schilde C."/>
            <person name="Kianianmomeni A."/>
            <person name="Burglin T.R."/>
            <person name="Frech C."/>
            <person name="Turcotte B."/>
            <person name="Kopec K.O."/>
            <person name="Synnott J.M."/>
            <person name="Choo C."/>
            <person name="Paponov I."/>
            <person name="Finkler A."/>
            <person name="Soon Heng Tan C."/>
            <person name="Hutchins A.P."/>
            <person name="Weinmeier T."/>
            <person name="Rattei T."/>
            <person name="Chu J.S."/>
            <person name="Gimenez G."/>
            <person name="Irimia M."/>
            <person name="Rigden D.J."/>
            <person name="Fitzpatrick D.A."/>
            <person name="Lorenzo-Morales J."/>
            <person name="Bateman A."/>
            <person name="Chiu C.H."/>
            <person name="Tang P."/>
            <person name="Hegemann P."/>
            <person name="Fromm H."/>
            <person name="Raoult D."/>
            <person name="Greub G."/>
            <person name="Miranda-Saavedra D."/>
            <person name="Chen N."/>
            <person name="Nash P."/>
            <person name="Ginger M.L."/>
            <person name="Horn M."/>
            <person name="Schaap P."/>
            <person name="Caler L."/>
            <person name="Loftus B."/>
        </authorList>
    </citation>
    <scope>NUCLEOTIDE SEQUENCE [LARGE SCALE GENOMIC DNA]</scope>
    <source>
        <strain evidence="4 5">Neff</strain>
    </source>
</reference>
<name>L8GRY8_ACACF</name>
<dbReference type="GO" id="GO:0090385">
    <property type="term" value="P:phagosome-lysosome fusion"/>
    <property type="evidence" value="ECO:0007669"/>
    <property type="project" value="TreeGrafter"/>
</dbReference>
<evidence type="ECO:0000313" key="4">
    <source>
        <dbReference type="EMBL" id="ELR14901.1"/>
    </source>
</evidence>
<keyword evidence="3" id="KW-0342">GTP-binding</keyword>
<dbReference type="PROSITE" id="PS51419">
    <property type="entry name" value="RAB"/>
    <property type="match status" value="1"/>
</dbReference>
<keyword evidence="2" id="KW-0547">Nucleotide-binding</keyword>
<comment type="similarity">
    <text evidence="1">Belongs to the small GTPase superfamily. Rab family.</text>
</comment>
<dbReference type="SUPFAM" id="SSF52540">
    <property type="entry name" value="P-loop containing nucleoside triphosphate hydrolases"/>
    <property type="match status" value="1"/>
</dbReference>
<dbReference type="SMART" id="SM00173">
    <property type="entry name" value="RAS"/>
    <property type="match status" value="1"/>
</dbReference>
<dbReference type="Pfam" id="PF00071">
    <property type="entry name" value="Ras"/>
    <property type="match status" value="2"/>
</dbReference>
<dbReference type="PANTHER" id="PTHR47981">
    <property type="entry name" value="RAB FAMILY"/>
    <property type="match status" value="1"/>
</dbReference>
<evidence type="ECO:0000256" key="1">
    <source>
        <dbReference type="ARBA" id="ARBA00006270"/>
    </source>
</evidence>
<dbReference type="GO" id="GO:0003924">
    <property type="term" value="F:GTPase activity"/>
    <property type="evidence" value="ECO:0007669"/>
    <property type="project" value="InterPro"/>
</dbReference>
<dbReference type="VEuPathDB" id="AmoebaDB:ACA1_325160"/>
<protein>
    <submittedName>
        <fullName evidence="4">Rab7/RabGfamily small GTPase</fullName>
    </submittedName>
</protein>
<dbReference type="GO" id="GO:0045335">
    <property type="term" value="C:phagocytic vesicle"/>
    <property type="evidence" value="ECO:0007669"/>
    <property type="project" value="TreeGrafter"/>
</dbReference>
<dbReference type="STRING" id="1257118.L8GRY8"/>
<dbReference type="SMART" id="SM00175">
    <property type="entry name" value="RAB"/>
    <property type="match status" value="1"/>
</dbReference>
<dbReference type="PRINTS" id="PR00449">
    <property type="entry name" value="RASTRNSFRMNG"/>
</dbReference>
<evidence type="ECO:0000256" key="2">
    <source>
        <dbReference type="ARBA" id="ARBA00022741"/>
    </source>
</evidence>
<sequence length="186" mass="20205">MDHLVAKVVLLGDSGVGKSSLLTRFTDKRFSGAYKATIGADFVTHDLIVDGREVTLQVWERFQSLGTAFFRGADCCVLVFDVNVAAPSMAERFPFIVLGNKTDKDERVILTKDAAAWCESHGMRYFETSAKDGTGVEQSFDVIAQTATKHHIADNAHVARGGVDERITLDRKGNFTQPGAEGGCSC</sequence>
<dbReference type="GO" id="GO:0005525">
    <property type="term" value="F:GTP binding"/>
    <property type="evidence" value="ECO:0007669"/>
    <property type="project" value="UniProtKB-KW"/>
</dbReference>
<dbReference type="PANTHER" id="PTHR47981:SF20">
    <property type="entry name" value="RAS-RELATED PROTEIN RAB-7A"/>
    <property type="match status" value="1"/>
</dbReference>
<dbReference type="InterPro" id="IPR001806">
    <property type="entry name" value="Small_GTPase"/>
</dbReference>
<dbReference type="FunFam" id="3.40.50.300:FF:001447">
    <property type="entry name" value="Ras-related protein Rab-1B"/>
    <property type="match status" value="1"/>
</dbReference>
<dbReference type="Proteomes" id="UP000011083">
    <property type="component" value="Unassembled WGS sequence"/>
</dbReference>
<dbReference type="KEGG" id="acan:ACA1_325160"/>
<proteinExistence type="inferred from homology"/>
<evidence type="ECO:0000313" key="5">
    <source>
        <dbReference type="Proteomes" id="UP000011083"/>
    </source>
</evidence>
<dbReference type="GO" id="GO:0005764">
    <property type="term" value="C:lysosome"/>
    <property type="evidence" value="ECO:0007669"/>
    <property type="project" value="TreeGrafter"/>
</dbReference>
<organism evidence="4 5">
    <name type="scientific">Acanthamoeba castellanii (strain ATCC 30010 / Neff)</name>
    <dbReference type="NCBI Taxonomy" id="1257118"/>
    <lineage>
        <taxon>Eukaryota</taxon>
        <taxon>Amoebozoa</taxon>
        <taxon>Discosea</taxon>
        <taxon>Longamoebia</taxon>
        <taxon>Centramoebida</taxon>
        <taxon>Acanthamoebidae</taxon>
        <taxon>Acanthamoeba</taxon>
    </lineage>
</organism>
<dbReference type="NCBIfam" id="TIGR00231">
    <property type="entry name" value="small_GTP"/>
    <property type="match status" value="1"/>
</dbReference>
<gene>
    <name evidence="4" type="ORF">ACA1_325160</name>
</gene>
<keyword evidence="5" id="KW-1185">Reference proteome</keyword>
<dbReference type="GeneID" id="14915509"/>
<dbReference type="AlphaFoldDB" id="L8GRY8"/>
<dbReference type="RefSeq" id="XP_004336914.1">
    <property type="nucleotide sequence ID" value="XM_004336866.1"/>
</dbReference>
<dbReference type="Gene3D" id="3.40.50.300">
    <property type="entry name" value="P-loop containing nucleotide triphosphate hydrolases"/>
    <property type="match status" value="1"/>
</dbReference>
<dbReference type="EMBL" id="KB008041">
    <property type="protein sequence ID" value="ELR14901.1"/>
    <property type="molecule type" value="Genomic_DNA"/>
</dbReference>
<dbReference type="GO" id="GO:0005770">
    <property type="term" value="C:late endosome"/>
    <property type="evidence" value="ECO:0007669"/>
    <property type="project" value="TreeGrafter"/>
</dbReference>